<dbReference type="RefSeq" id="WP_077589350.1">
    <property type="nucleotide sequence ID" value="NZ_CP019640.1"/>
</dbReference>
<organism evidence="3 4">
    <name type="scientific">Planococcus lenghuensis</name>
    <dbReference type="NCBI Taxonomy" id="2213202"/>
    <lineage>
        <taxon>Bacteria</taxon>
        <taxon>Bacillati</taxon>
        <taxon>Bacillota</taxon>
        <taxon>Bacilli</taxon>
        <taxon>Bacillales</taxon>
        <taxon>Caryophanaceae</taxon>
        <taxon>Planococcus</taxon>
    </lineage>
</organism>
<dbReference type="OrthoDB" id="9771073at2"/>
<dbReference type="SUPFAM" id="SSF51735">
    <property type="entry name" value="NAD(P)-binding Rossmann-fold domains"/>
    <property type="match status" value="1"/>
</dbReference>
<keyword evidence="4" id="KW-1185">Reference proteome</keyword>
<reference evidence="3 4" key="1">
    <citation type="submission" date="2017-02" db="EMBL/GenBank/DDBJ databases">
        <title>The complete genomic sequence of a novel cold adapted crude oil-degrading bacterium Planococcus qaidamina Y42.</title>
        <authorList>
            <person name="Yang R."/>
        </authorList>
    </citation>
    <scope>NUCLEOTIDE SEQUENCE [LARGE SCALE GENOMIC DNA]</scope>
    <source>
        <strain evidence="3 4">Y42</strain>
    </source>
</reference>
<accession>A0A1Q2KZ59</accession>
<dbReference type="InterPro" id="IPR001509">
    <property type="entry name" value="Epimerase_deHydtase"/>
</dbReference>
<dbReference type="Proteomes" id="UP000188184">
    <property type="component" value="Chromosome"/>
</dbReference>
<evidence type="ECO:0000313" key="3">
    <source>
        <dbReference type="EMBL" id="AQQ53453.1"/>
    </source>
</evidence>
<proteinExistence type="predicted"/>
<keyword evidence="1" id="KW-0520">NAD</keyword>
<name>A0A1Q2KZ59_9BACL</name>
<feature type="domain" description="NAD-dependent epimerase/dehydratase" evidence="2">
    <location>
        <begin position="3"/>
        <end position="244"/>
    </location>
</feature>
<dbReference type="PANTHER" id="PTHR43574">
    <property type="entry name" value="EPIMERASE-RELATED"/>
    <property type="match status" value="1"/>
</dbReference>
<dbReference type="EMBL" id="CP019640">
    <property type="protein sequence ID" value="AQQ53453.1"/>
    <property type="molecule type" value="Genomic_DNA"/>
</dbReference>
<dbReference type="Pfam" id="PF01370">
    <property type="entry name" value="Epimerase"/>
    <property type="match status" value="1"/>
</dbReference>
<evidence type="ECO:0000313" key="4">
    <source>
        <dbReference type="Proteomes" id="UP000188184"/>
    </source>
</evidence>
<protein>
    <submittedName>
        <fullName evidence="3">UDP-glucose 4-epimerase</fullName>
    </submittedName>
</protein>
<dbReference type="Gene3D" id="3.40.50.720">
    <property type="entry name" value="NAD(P)-binding Rossmann-like Domain"/>
    <property type="match status" value="1"/>
</dbReference>
<dbReference type="PRINTS" id="PR01713">
    <property type="entry name" value="NUCEPIMERASE"/>
</dbReference>
<dbReference type="InterPro" id="IPR036291">
    <property type="entry name" value="NAD(P)-bd_dom_sf"/>
</dbReference>
<dbReference type="AlphaFoldDB" id="A0A1Q2KZ59"/>
<sequence>MKVLITGGAGFIGSHLAKKLLSAKHNVTIADSFDPYYQPDRKKQQLAEVEKLNLPFTFLEMDLLEEDNCRKIILDGQFDAIIHLAALPGVPASLLNPARYIDYDVKMTVNLLKQASEANVGHFLFASSSSVYGNQSGMPLQEDMANGRTASPYAAAKAGAEAFCRAYESLYGFKLTILRFFTVYGPWGRPDMAITNFVFNLLEGKRIKVFDRNSARDYTYIDDIADGINRALVRPGNSAIYNLGAGSPVSMQQLLELLEVRFPAMEIEVAGKRPGDVEETWSDITKAQLDLGFFPQVQLEEGLDLTIQWAKNYLNR</sequence>
<evidence type="ECO:0000259" key="2">
    <source>
        <dbReference type="Pfam" id="PF01370"/>
    </source>
</evidence>
<dbReference type="KEGG" id="pmar:B0X71_10460"/>
<evidence type="ECO:0000256" key="1">
    <source>
        <dbReference type="ARBA" id="ARBA00023027"/>
    </source>
</evidence>
<gene>
    <name evidence="3" type="ORF">B0X71_10460</name>
</gene>